<evidence type="ECO:0000256" key="1">
    <source>
        <dbReference type="SAM" id="MobiDB-lite"/>
    </source>
</evidence>
<feature type="region of interest" description="Disordered" evidence="1">
    <location>
        <begin position="1"/>
        <end position="20"/>
    </location>
</feature>
<accession>A0A7S4CDC0</accession>
<dbReference type="AlphaFoldDB" id="A0A7S4CDC0"/>
<gene>
    <name evidence="2" type="ORF">EGYM00163_LOCUS4933</name>
</gene>
<proteinExistence type="predicted"/>
<protein>
    <submittedName>
        <fullName evidence="2">Uncharacterized protein</fullName>
    </submittedName>
</protein>
<dbReference type="EMBL" id="HBJA01015507">
    <property type="protein sequence ID" value="CAE0793816.1"/>
    <property type="molecule type" value="Transcribed_RNA"/>
</dbReference>
<feature type="region of interest" description="Disordered" evidence="1">
    <location>
        <begin position="29"/>
        <end position="59"/>
    </location>
</feature>
<name>A0A7S4CDC0_9EUGL</name>
<organism evidence="2">
    <name type="scientific">Eutreptiella gymnastica</name>
    <dbReference type="NCBI Taxonomy" id="73025"/>
    <lineage>
        <taxon>Eukaryota</taxon>
        <taxon>Discoba</taxon>
        <taxon>Euglenozoa</taxon>
        <taxon>Euglenida</taxon>
        <taxon>Spirocuta</taxon>
        <taxon>Euglenophyceae</taxon>
        <taxon>Eutreptiales</taxon>
        <taxon>Eutreptiaceae</taxon>
        <taxon>Eutreptiella</taxon>
    </lineage>
</organism>
<reference evidence="2" key="1">
    <citation type="submission" date="2021-01" db="EMBL/GenBank/DDBJ databases">
        <authorList>
            <person name="Corre E."/>
            <person name="Pelletier E."/>
            <person name="Niang G."/>
            <person name="Scheremetjew M."/>
            <person name="Finn R."/>
            <person name="Kale V."/>
            <person name="Holt S."/>
            <person name="Cochrane G."/>
            <person name="Meng A."/>
            <person name="Brown T."/>
            <person name="Cohen L."/>
        </authorList>
    </citation>
    <scope>NUCLEOTIDE SEQUENCE</scope>
    <source>
        <strain evidence="2">CCMP1594</strain>
    </source>
</reference>
<sequence length="160" mass="16826">MVSTMPKHQKQLSNSPVVTPTTVAAHIPGTKAVPKDPITTLNLRSSSNPPLHRKSSLHSCPSPCPGSRLPCPSHSNIHGGYKGRDSVAYGCYKAKGVCGAVTINNSAFTRGSGRRPSGVHQPPKRQAVQPVAEASHHQGTVEWNDAIGLGECTVQPTQPG</sequence>
<feature type="compositionally biased region" description="Polar residues" evidence="1">
    <location>
        <begin position="39"/>
        <end position="49"/>
    </location>
</feature>
<evidence type="ECO:0000313" key="2">
    <source>
        <dbReference type="EMBL" id="CAE0793816.1"/>
    </source>
</evidence>
<feature type="compositionally biased region" description="Polar residues" evidence="1">
    <location>
        <begin position="11"/>
        <end position="20"/>
    </location>
</feature>